<name>A0ABY8XYA6_9PSEU</name>
<proteinExistence type="predicted"/>
<dbReference type="EMBL" id="CP127173">
    <property type="protein sequence ID" value="WIV60727.1"/>
    <property type="molecule type" value="Genomic_DNA"/>
</dbReference>
<keyword evidence="2" id="KW-1185">Reference proteome</keyword>
<organism evidence="1 2">
    <name type="scientific">Amycolatopsis nalaikhensis</name>
    <dbReference type="NCBI Taxonomy" id="715472"/>
    <lineage>
        <taxon>Bacteria</taxon>
        <taxon>Bacillati</taxon>
        <taxon>Actinomycetota</taxon>
        <taxon>Actinomycetes</taxon>
        <taxon>Pseudonocardiales</taxon>
        <taxon>Pseudonocardiaceae</taxon>
        <taxon>Amycolatopsis</taxon>
    </lineage>
</organism>
<reference evidence="1 2" key="1">
    <citation type="submission" date="2023-06" db="EMBL/GenBank/DDBJ databases">
        <authorList>
            <person name="Oyuntsetseg B."/>
            <person name="Kim S.B."/>
        </authorList>
    </citation>
    <scope>NUCLEOTIDE SEQUENCE [LARGE SCALE GENOMIC DNA]</scope>
    <source>
        <strain evidence="1 2">2-2</strain>
    </source>
</reference>
<dbReference type="RefSeq" id="WP_285458336.1">
    <property type="nucleotide sequence ID" value="NZ_CP127173.1"/>
</dbReference>
<evidence type="ECO:0000313" key="2">
    <source>
        <dbReference type="Proteomes" id="UP001227101"/>
    </source>
</evidence>
<evidence type="ECO:0000313" key="1">
    <source>
        <dbReference type="EMBL" id="WIV60727.1"/>
    </source>
</evidence>
<protein>
    <submittedName>
        <fullName evidence="1">Uncharacterized protein</fullName>
    </submittedName>
</protein>
<accession>A0ABY8XYA6</accession>
<sequence>MAVDLETLLAQVWSPDVRPLAEEAWRCYNAGAIRASIAATWSAVSADIIVKLIHLADEGDPGAQVFRQQVVDAQDKGLNSGGVSAMQKIEGSLVDKAVDFELIDSIGQRELDRIREDRHLCSHPSLRMEGEVYSPRPEAARAHLAIALSTLLVHPPTQGRKLVDEFKNFICDPLFASSPSHIQAAFHDRARTATCRSIIKLAALAAMLEVDPDGRMPAAAHADRMAFALRAFAEVNRDAVRDAVGATRERFQVLGGEIQLRTLVRMGDDDYFWASVDQTMATRFEALLDSSTTSGPNGTLPPAAVSVLALVSSNYARERLPNLTVRFKQLSDFQRRQVIALGPGEFFVPTVIEMLRTAGSFRSGEAVGRLLVQHAAFLTLSTLGEALGAWFANGQCRDAGDMPGLAVQLVHATAHLGAARGPLFSEFVAKCEAVPGEIEQYNYPELKSALYTLELVPPPVDTMPK</sequence>
<gene>
    <name evidence="1" type="ORF">QP939_19985</name>
</gene>
<dbReference type="Proteomes" id="UP001227101">
    <property type="component" value="Chromosome"/>
</dbReference>